<name>A0A1R3KGL2_9ROSI</name>
<dbReference type="GO" id="GO:0046872">
    <property type="term" value="F:metal ion binding"/>
    <property type="evidence" value="ECO:0007669"/>
    <property type="project" value="UniProtKB-KW"/>
</dbReference>
<keyword evidence="4" id="KW-0460">Magnesium</keyword>
<protein>
    <submittedName>
        <fullName evidence="5">SAM dependent carboxyl methyltransferase</fullName>
    </submittedName>
</protein>
<evidence type="ECO:0000256" key="3">
    <source>
        <dbReference type="ARBA" id="ARBA00022723"/>
    </source>
</evidence>
<evidence type="ECO:0000313" key="5">
    <source>
        <dbReference type="EMBL" id="OMP06221.1"/>
    </source>
</evidence>
<organism evidence="5 6">
    <name type="scientific">Corchorus olitorius</name>
    <dbReference type="NCBI Taxonomy" id="93759"/>
    <lineage>
        <taxon>Eukaryota</taxon>
        <taxon>Viridiplantae</taxon>
        <taxon>Streptophyta</taxon>
        <taxon>Embryophyta</taxon>
        <taxon>Tracheophyta</taxon>
        <taxon>Spermatophyta</taxon>
        <taxon>Magnoliopsida</taxon>
        <taxon>eudicotyledons</taxon>
        <taxon>Gunneridae</taxon>
        <taxon>Pentapetalae</taxon>
        <taxon>rosids</taxon>
        <taxon>malvids</taxon>
        <taxon>Malvales</taxon>
        <taxon>Malvaceae</taxon>
        <taxon>Grewioideae</taxon>
        <taxon>Apeibeae</taxon>
        <taxon>Corchorus</taxon>
    </lineage>
</organism>
<keyword evidence="3" id="KW-0479">Metal-binding</keyword>
<dbReference type="AlphaFoldDB" id="A0A1R3KGL2"/>
<dbReference type="InterPro" id="IPR005299">
    <property type="entry name" value="MeTrfase_7"/>
</dbReference>
<keyword evidence="6" id="KW-1185">Reference proteome</keyword>
<dbReference type="OrthoDB" id="78088at2759"/>
<keyword evidence="2" id="KW-0808">Transferase</keyword>
<dbReference type="InterPro" id="IPR042086">
    <property type="entry name" value="MeTrfase_capping"/>
</dbReference>
<dbReference type="GO" id="GO:0032259">
    <property type="term" value="P:methylation"/>
    <property type="evidence" value="ECO:0007669"/>
    <property type="project" value="UniProtKB-KW"/>
</dbReference>
<dbReference type="SUPFAM" id="SSF53335">
    <property type="entry name" value="S-adenosyl-L-methionine-dependent methyltransferases"/>
    <property type="match status" value="1"/>
</dbReference>
<evidence type="ECO:0000313" key="6">
    <source>
        <dbReference type="Proteomes" id="UP000187203"/>
    </source>
</evidence>
<evidence type="ECO:0000256" key="4">
    <source>
        <dbReference type="ARBA" id="ARBA00022842"/>
    </source>
</evidence>
<accession>A0A1R3KGL2</accession>
<gene>
    <name evidence="5" type="ORF">COLO4_08259</name>
</gene>
<dbReference type="Gene3D" id="1.10.1200.270">
    <property type="entry name" value="Methyltransferase, alpha-helical capping domain"/>
    <property type="match status" value="1"/>
</dbReference>
<dbReference type="Pfam" id="PF03492">
    <property type="entry name" value="Methyltransf_7"/>
    <property type="match status" value="1"/>
</dbReference>
<evidence type="ECO:0000256" key="2">
    <source>
        <dbReference type="ARBA" id="ARBA00022679"/>
    </source>
</evidence>
<dbReference type="GO" id="GO:0008168">
    <property type="term" value="F:methyltransferase activity"/>
    <property type="evidence" value="ECO:0007669"/>
    <property type="project" value="UniProtKB-KW"/>
</dbReference>
<sequence length="189" mass="21278">MVEIVQNEGSFNVDKIESFELNWDPEDNPWNKDFVFNKQKSGQSVANCVRAFTEPCLQAIFGDTIIEKLFSRYAHHVAEHLAIEKTKERVECHILHSYIHNGGQITMKCHVFMQITTSRLAAASVSLPSSDGLGEESQMAVIPLLCAIFLANQGEEDVAGEVLPWVMRTPQYDTLAPILLLPFYNIILL</sequence>
<dbReference type="Proteomes" id="UP000187203">
    <property type="component" value="Unassembled WGS sequence"/>
</dbReference>
<dbReference type="EMBL" id="AWUE01013685">
    <property type="protein sequence ID" value="OMP06221.1"/>
    <property type="molecule type" value="Genomic_DNA"/>
</dbReference>
<reference evidence="6" key="1">
    <citation type="submission" date="2013-09" db="EMBL/GenBank/DDBJ databases">
        <title>Corchorus olitorius genome sequencing.</title>
        <authorList>
            <person name="Alam M."/>
            <person name="Haque M.S."/>
            <person name="Islam M.S."/>
            <person name="Emdad E.M."/>
            <person name="Islam M.M."/>
            <person name="Ahmed B."/>
            <person name="Halim A."/>
            <person name="Hossen Q.M.M."/>
            <person name="Hossain M.Z."/>
            <person name="Ahmed R."/>
            <person name="Khan M.M."/>
            <person name="Islam R."/>
            <person name="Rashid M.M."/>
            <person name="Khan S.A."/>
            <person name="Rahman M.S."/>
            <person name="Alam M."/>
            <person name="Yahiya A.S."/>
            <person name="Khan M.S."/>
            <person name="Azam M.S."/>
            <person name="Haque T."/>
            <person name="Lashkar M.Z.H."/>
            <person name="Akhand A.I."/>
            <person name="Morshed G."/>
            <person name="Roy S."/>
            <person name="Uddin K.S."/>
            <person name="Rabeya T."/>
            <person name="Hossain A.S."/>
            <person name="Chowdhury A."/>
            <person name="Snigdha A.R."/>
            <person name="Mortoza M.S."/>
            <person name="Matin S.A."/>
            <person name="Hoque S.M.E."/>
            <person name="Islam M.K."/>
            <person name="Roy D.K."/>
            <person name="Haider R."/>
            <person name="Moosa M.M."/>
            <person name="Elias S.M."/>
            <person name="Hasan A.M."/>
            <person name="Jahan S."/>
            <person name="Shafiuddin M."/>
            <person name="Mahmood N."/>
            <person name="Shommy N.S."/>
        </authorList>
    </citation>
    <scope>NUCLEOTIDE SEQUENCE [LARGE SCALE GENOMIC DNA]</scope>
    <source>
        <strain evidence="6">cv. O-4</strain>
    </source>
</reference>
<keyword evidence="1 5" id="KW-0489">Methyltransferase</keyword>
<dbReference type="InterPro" id="IPR029063">
    <property type="entry name" value="SAM-dependent_MTases_sf"/>
</dbReference>
<proteinExistence type="predicted"/>
<comment type="caution">
    <text evidence="5">The sequence shown here is derived from an EMBL/GenBank/DDBJ whole genome shotgun (WGS) entry which is preliminary data.</text>
</comment>
<dbReference type="PANTHER" id="PTHR31009">
    <property type="entry name" value="S-ADENOSYL-L-METHIONINE:CARBOXYL METHYLTRANSFERASE FAMILY PROTEIN"/>
    <property type="match status" value="1"/>
</dbReference>
<dbReference type="STRING" id="93759.A0A1R3KGL2"/>
<evidence type="ECO:0000256" key="1">
    <source>
        <dbReference type="ARBA" id="ARBA00022603"/>
    </source>
</evidence>